<protein>
    <submittedName>
        <fullName evidence="1">Uncharacterized protein</fullName>
    </submittedName>
</protein>
<feature type="non-terminal residue" evidence="1">
    <location>
        <position position="80"/>
    </location>
</feature>
<dbReference type="AlphaFoldDB" id="A0A164EA31"/>
<gene>
    <name evidence="1" type="ORF">APZ42_008998</name>
</gene>
<sequence>MPEGAAEILVTHKNRSVKGKEIVMAMSGIELLMGNDFLKQFGCIRINYQAEKPLLTMGDLPLAVISLPAKEETEDTVLVS</sequence>
<reference evidence="1 2" key="1">
    <citation type="submission" date="2016-03" db="EMBL/GenBank/DDBJ databases">
        <title>EvidentialGene: Evidence-directed Construction of Genes on Genomes.</title>
        <authorList>
            <person name="Gilbert D.G."/>
            <person name="Choi J.-H."/>
            <person name="Mockaitis K."/>
            <person name="Colbourne J."/>
            <person name="Pfrender M."/>
        </authorList>
    </citation>
    <scope>NUCLEOTIDE SEQUENCE [LARGE SCALE GENOMIC DNA]</scope>
    <source>
        <strain evidence="1 2">Xinb3</strain>
        <tissue evidence="1">Complete organism</tissue>
    </source>
</reference>
<name>A0A164EA31_9CRUS</name>
<evidence type="ECO:0000313" key="1">
    <source>
        <dbReference type="EMBL" id="KZR96586.1"/>
    </source>
</evidence>
<dbReference type="Proteomes" id="UP000076858">
    <property type="component" value="Unassembled WGS sequence"/>
</dbReference>
<dbReference type="EMBL" id="LRGB01024420">
    <property type="protein sequence ID" value="KZR96586.1"/>
    <property type="molecule type" value="Genomic_DNA"/>
</dbReference>
<keyword evidence="2" id="KW-1185">Reference proteome</keyword>
<comment type="caution">
    <text evidence="1">The sequence shown here is derived from an EMBL/GenBank/DDBJ whole genome shotgun (WGS) entry which is preliminary data.</text>
</comment>
<evidence type="ECO:0000313" key="2">
    <source>
        <dbReference type="Proteomes" id="UP000076858"/>
    </source>
</evidence>
<proteinExistence type="predicted"/>
<organism evidence="1 2">
    <name type="scientific">Daphnia magna</name>
    <dbReference type="NCBI Taxonomy" id="35525"/>
    <lineage>
        <taxon>Eukaryota</taxon>
        <taxon>Metazoa</taxon>
        <taxon>Ecdysozoa</taxon>
        <taxon>Arthropoda</taxon>
        <taxon>Crustacea</taxon>
        <taxon>Branchiopoda</taxon>
        <taxon>Diplostraca</taxon>
        <taxon>Cladocera</taxon>
        <taxon>Anomopoda</taxon>
        <taxon>Daphniidae</taxon>
        <taxon>Daphnia</taxon>
    </lineage>
</organism>
<accession>A0A164EA31</accession>